<dbReference type="EMBL" id="JACEIQ010000001">
    <property type="protein sequence ID" value="MBA4493121.1"/>
    <property type="molecule type" value="Genomic_DNA"/>
</dbReference>
<evidence type="ECO:0000256" key="1">
    <source>
        <dbReference type="SAM" id="Phobius"/>
    </source>
</evidence>
<protein>
    <submittedName>
        <fullName evidence="2">DUF3679 domain-containing protein</fullName>
    </submittedName>
</protein>
<evidence type="ECO:0000313" key="3">
    <source>
        <dbReference type="Proteomes" id="UP000535491"/>
    </source>
</evidence>
<keyword evidence="1" id="KW-0812">Transmembrane</keyword>
<proteinExistence type="predicted"/>
<dbReference type="Proteomes" id="UP000535491">
    <property type="component" value="Unassembled WGS sequence"/>
</dbReference>
<keyword evidence="3" id="KW-1185">Reference proteome</keyword>
<feature type="transmembrane region" description="Helical" evidence="1">
    <location>
        <begin position="6"/>
        <end position="22"/>
    </location>
</feature>
<keyword evidence="1" id="KW-1133">Transmembrane helix</keyword>
<dbReference type="AlphaFoldDB" id="A0A7W1WNL7"/>
<evidence type="ECO:0000313" key="2">
    <source>
        <dbReference type="EMBL" id="MBA4493121.1"/>
    </source>
</evidence>
<name>A0A7W1WNL7_9BACL</name>
<comment type="caution">
    <text evidence="2">The sequence shown here is derived from an EMBL/GenBank/DDBJ whole genome shotgun (WGS) entry which is preliminary data.</text>
</comment>
<keyword evidence="1" id="KW-0472">Membrane</keyword>
<organism evidence="2 3">
    <name type="scientific">Paenactinomyces guangxiensis</name>
    <dbReference type="NCBI Taxonomy" id="1490290"/>
    <lineage>
        <taxon>Bacteria</taxon>
        <taxon>Bacillati</taxon>
        <taxon>Bacillota</taxon>
        <taxon>Bacilli</taxon>
        <taxon>Bacillales</taxon>
        <taxon>Thermoactinomycetaceae</taxon>
        <taxon>Paenactinomyces</taxon>
    </lineage>
</organism>
<reference evidence="2 3" key="1">
    <citation type="submission" date="2020-07" db="EMBL/GenBank/DDBJ databases">
        <authorList>
            <person name="Feng H."/>
        </authorList>
    </citation>
    <scope>NUCLEOTIDE SEQUENCE [LARGE SCALE GENOMIC DNA]</scope>
    <source>
        <strain evidence="3">s-10</strain>
    </source>
</reference>
<dbReference type="Pfam" id="PF12438">
    <property type="entry name" value="DUF3679"/>
    <property type="match status" value="1"/>
</dbReference>
<dbReference type="InterPro" id="IPR020534">
    <property type="entry name" value="Uncharacterised_YqxA"/>
</dbReference>
<gene>
    <name evidence="2" type="ORF">H1191_02180</name>
</gene>
<dbReference type="RefSeq" id="WP_181750330.1">
    <property type="nucleotide sequence ID" value="NZ_JACEIQ010000001.1"/>
</dbReference>
<accession>A0A7W1WNL7</accession>
<sequence length="114" mass="12421">MRVTIQIIGLACMFILGIFLGIDSAEKNMHKMQGTEGGPRAIQITPQDGKIEIAVLGQVVETKNPVKQAEEKVEEVSGKAEAKSNRLAAIGNEVGTGMREITRKVVELLFSWVE</sequence>